<comment type="caution">
    <text evidence="2">The sequence shown here is derived from an EMBL/GenBank/DDBJ whole genome shotgun (WGS) entry which is preliminary data.</text>
</comment>
<dbReference type="CDD" id="cd01646">
    <property type="entry name" value="RT_Bac_retron_I"/>
    <property type="match status" value="1"/>
</dbReference>
<gene>
    <name evidence="2" type="ORF">EZS27_004479</name>
</gene>
<dbReference type="SUPFAM" id="SSF56672">
    <property type="entry name" value="DNA/RNA polymerases"/>
    <property type="match status" value="1"/>
</dbReference>
<protein>
    <submittedName>
        <fullName evidence="2">Group II intron-encoded protein LtrA</fullName>
    </submittedName>
</protein>
<name>A0A5J4SPT9_9ZZZZ</name>
<dbReference type="InterPro" id="IPR051083">
    <property type="entry name" value="GrpII_Intron_Splice-Mob/Def"/>
</dbReference>
<dbReference type="AlphaFoldDB" id="A0A5J4SPT9"/>
<accession>A0A5J4SPT9</accession>
<dbReference type="PANTHER" id="PTHR34047:SF8">
    <property type="entry name" value="PROTEIN YKFC"/>
    <property type="match status" value="1"/>
</dbReference>
<proteinExistence type="predicted"/>
<dbReference type="InterPro" id="IPR043502">
    <property type="entry name" value="DNA/RNA_pol_sf"/>
</dbReference>
<reference evidence="2" key="1">
    <citation type="submission" date="2019-03" db="EMBL/GenBank/DDBJ databases">
        <title>Single cell metagenomics reveals metabolic interactions within the superorganism composed of flagellate Streblomastix strix and complex community of Bacteroidetes bacteria on its surface.</title>
        <authorList>
            <person name="Treitli S.C."/>
            <person name="Kolisko M."/>
            <person name="Husnik F."/>
            <person name="Keeling P."/>
            <person name="Hampl V."/>
        </authorList>
    </citation>
    <scope>NUCLEOTIDE SEQUENCE</scope>
    <source>
        <strain evidence="2">STM</strain>
    </source>
</reference>
<feature type="domain" description="Reverse transcriptase" evidence="1">
    <location>
        <begin position="1"/>
        <end position="287"/>
    </location>
</feature>
<evidence type="ECO:0000259" key="1">
    <source>
        <dbReference type="PROSITE" id="PS50878"/>
    </source>
</evidence>
<sequence length="447" mass="52278">MVGLFSKRADSESNSMKRRGYLIEEVISEVNLLDAFKSVMQGKKRSRVILYYKKHKAEILQEIADEIKDDKYIPSGYREFTLNESGKEREIQSLPFKDRIALHAIMNVLYERVVKGALIRDTYSSLPGRGIHDGLERVKKALRDVDGTTYCLKFDLKKFYHSIDRAVLIEMLRAKIKDARMMNTLSRIVCSYKEGERGIPIGYHSSQLFGNYYLCPLDYYAKSVLKIGYYFRYCDDIVILSHDKGHLHALLDSLREFVDKELHLTVKENYQVFPVESRGIDFLGYVLRHDYVHVRKRIKQKAARRLHEIKSRKRRRVVAAALWGWTKHANAINLFYKLTGMKSFKELGVSYKPSDGKKRFDHPLTPLGNLQNCEVTVLDFETDIKTKEGEGRYVVLYELNEMKGKFITNSEEMKSILDQVRDMNELPFKTIIRRKIFGQNKSKYIFE</sequence>
<dbReference type="PROSITE" id="PS50878">
    <property type="entry name" value="RT_POL"/>
    <property type="match status" value="1"/>
</dbReference>
<organism evidence="2">
    <name type="scientific">termite gut metagenome</name>
    <dbReference type="NCBI Taxonomy" id="433724"/>
    <lineage>
        <taxon>unclassified sequences</taxon>
        <taxon>metagenomes</taxon>
        <taxon>organismal metagenomes</taxon>
    </lineage>
</organism>
<dbReference type="InterPro" id="IPR000477">
    <property type="entry name" value="RT_dom"/>
</dbReference>
<dbReference type="EMBL" id="SNRY01000078">
    <property type="protein sequence ID" value="KAA6348027.1"/>
    <property type="molecule type" value="Genomic_DNA"/>
</dbReference>
<evidence type="ECO:0000313" key="2">
    <source>
        <dbReference type="EMBL" id="KAA6348027.1"/>
    </source>
</evidence>
<dbReference type="PANTHER" id="PTHR34047">
    <property type="entry name" value="NUCLEAR INTRON MATURASE 1, MITOCHONDRIAL-RELATED"/>
    <property type="match status" value="1"/>
</dbReference>
<dbReference type="Pfam" id="PF00078">
    <property type="entry name" value="RVT_1"/>
    <property type="match status" value="1"/>
</dbReference>